<accession>A0ABR2ZQ56</accession>
<comment type="caution">
    <text evidence="2">The sequence shown here is derived from an EMBL/GenBank/DDBJ whole genome shotgun (WGS) entry which is preliminary data.</text>
</comment>
<reference evidence="2 3" key="1">
    <citation type="submission" date="2024-05" db="EMBL/GenBank/DDBJ databases">
        <title>A draft genome resource for the thread blight pathogen Marasmius tenuissimus strain MS-2.</title>
        <authorList>
            <person name="Yulfo-Soto G.E."/>
            <person name="Baruah I.K."/>
            <person name="Amoako-Attah I."/>
            <person name="Bukari Y."/>
            <person name="Meinhardt L.W."/>
            <person name="Bailey B.A."/>
            <person name="Cohen S.P."/>
        </authorList>
    </citation>
    <scope>NUCLEOTIDE SEQUENCE [LARGE SCALE GENOMIC DNA]</scope>
    <source>
        <strain evidence="2 3">MS-2</strain>
    </source>
</reference>
<keyword evidence="3" id="KW-1185">Reference proteome</keyword>
<protein>
    <submittedName>
        <fullName evidence="2">Uncharacterized protein</fullName>
    </submittedName>
</protein>
<dbReference type="EMBL" id="JBBXMP010000073">
    <property type="protein sequence ID" value="KAL0063816.1"/>
    <property type="molecule type" value="Genomic_DNA"/>
</dbReference>
<evidence type="ECO:0000313" key="2">
    <source>
        <dbReference type="EMBL" id="KAL0063816.1"/>
    </source>
</evidence>
<feature type="coiled-coil region" evidence="1">
    <location>
        <begin position="40"/>
        <end position="77"/>
    </location>
</feature>
<keyword evidence="1" id="KW-0175">Coiled coil</keyword>
<name>A0ABR2ZQ56_9AGAR</name>
<dbReference type="Proteomes" id="UP001437256">
    <property type="component" value="Unassembled WGS sequence"/>
</dbReference>
<organism evidence="2 3">
    <name type="scientific">Marasmius tenuissimus</name>
    <dbReference type="NCBI Taxonomy" id="585030"/>
    <lineage>
        <taxon>Eukaryota</taxon>
        <taxon>Fungi</taxon>
        <taxon>Dikarya</taxon>
        <taxon>Basidiomycota</taxon>
        <taxon>Agaricomycotina</taxon>
        <taxon>Agaricomycetes</taxon>
        <taxon>Agaricomycetidae</taxon>
        <taxon>Agaricales</taxon>
        <taxon>Marasmiineae</taxon>
        <taxon>Marasmiaceae</taxon>
        <taxon>Marasmius</taxon>
    </lineage>
</organism>
<gene>
    <name evidence="2" type="ORF">AAF712_009261</name>
</gene>
<evidence type="ECO:0000313" key="3">
    <source>
        <dbReference type="Proteomes" id="UP001437256"/>
    </source>
</evidence>
<evidence type="ECO:0000256" key="1">
    <source>
        <dbReference type="SAM" id="Coils"/>
    </source>
</evidence>
<sequence length="210" mass="23947">MNSEAYTGQEDSIELSNLLGSIFDLHRRRVAESEERGVKIAVLNDQLEDCEKRAKRVIELEREIELLKAEHSSETTTLQAKLIQMQRKHELELEAVKKSALESARSEFKSKVKALWESCEEDEYRVEDRARGQNSRNRKRNTLYSEYDLVRLISLSTLTFELTYSCLIQHDTKLKSLGAFDASTTSTSPTIAGEETPVGFARYATCGYQA</sequence>
<proteinExistence type="predicted"/>